<proteinExistence type="predicted"/>
<evidence type="ECO:0000313" key="2">
    <source>
        <dbReference type="EMBL" id="TDQ50677.1"/>
    </source>
</evidence>
<comment type="caution">
    <text evidence="2">The sequence shown here is derived from an EMBL/GenBank/DDBJ whole genome shotgun (WGS) entry which is preliminary data.</text>
</comment>
<protein>
    <submittedName>
        <fullName evidence="2">Uncharacterized protein</fullName>
    </submittedName>
</protein>
<evidence type="ECO:0000256" key="1">
    <source>
        <dbReference type="SAM" id="SignalP"/>
    </source>
</evidence>
<dbReference type="EMBL" id="SNYM01000002">
    <property type="protein sequence ID" value="TDQ50677.1"/>
    <property type="molecule type" value="Genomic_DNA"/>
</dbReference>
<dbReference type="RefSeq" id="WP_133588048.1">
    <property type="nucleotide sequence ID" value="NZ_CP037953.1"/>
</dbReference>
<dbReference type="OrthoDB" id="6196243at2"/>
<organism evidence="2 3">
    <name type="scientific">Permianibacter aggregans</name>
    <dbReference type="NCBI Taxonomy" id="1510150"/>
    <lineage>
        <taxon>Bacteria</taxon>
        <taxon>Pseudomonadati</taxon>
        <taxon>Pseudomonadota</taxon>
        <taxon>Gammaproteobacteria</taxon>
        <taxon>Pseudomonadales</taxon>
        <taxon>Pseudomonadaceae</taxon>
        <taxon>Permianibacter</taxon>
    </lineage>
</organism>
<feature type="signal peptide" evidence="1">
    <location>
        <begin position="1"/>
        <end position="20"/>
    </location>
</feature>
<name>A0A4V3D873_9GAMM</name>
<feature type="chain" id="PRO_5020999352" evidence="1">
    <location>
        <begin position="21"/>
        <end position="244"/>
    </location>
</feature>
<accession>A0A4V3D873</accession>
<dbReference type="Proteomes" id="UP000295375">
    <property type="component" value="Unassembled WGS sequence"/>
</dbReference>
<keyword evidence="3" id="KW-1185">Reference proteome</keyword>
<keyword evidence="1" id="KW-0732">Signal</keyword>
<gene>
    <name evidence="2" type="ORF">EV696_102360</name>
</gene>
<reference evidence="2 3" key="1">
    <citation type="submission" date="2019-03" db="EMBL/GenBank/DDBJ databases">
        <title>Genomic Encyclopedia of Type Strains, Phase IV (KMG-IV): sequencing the most valuable type-strain genomes for metagenomic binning, comparative biology and taxonomic classification.</title>
        <authorList>
            <person name="Goeker M."/>
        </authorList>
    </citation>
    <scope>NUCLEOTIDE SEQUENCE [LARGE SCALE GENOMIC DNA]</scope>
    <source>
        <strain evidence="2 3">DSM 103792</strain>
    </source>
</reference>
<evidence type="ECO:0000313" key="3">
    <source>
        <dbReference type="Proteomes" id="UP000295375"/>
    </source>
</evidence>
<sequence length="244" mass="27661">MKRALLISLFSVMLMPSAHAADLCLEGVCIGQDIREVNAQWRPVTLQPQEQVDVRNMLANQPVKQIFDQRNELLVAPEAVLKDLYPFVIRRQIFDGEVLNKLKGVQAFCTSTTLTGELKYQGDGRVFVTFRAMPDENGNAQLRVIAIEKQFDIMAFSLRPQDRDKDKAKRKELKAQYPEMVETRDLDTARPNSAEVSFASTLLGYRFLSDVSIPLTLRMRDTADLQMMEDVAGNNVLCKQTYGL</sequence>
<dbReference type="AlphaFoldDB" id="A0A4V3D873"/>